<dbReference type="EMBL" id="MFVL01000010">
    <property type="protein sequence ID" value="OGJ01826.1"/>
    <property type="molecule type" value="Genomic_DNA"/>
</dbReference>
<protein>
    <submittedName>
        <fullName evidence="2">Uncharacterized protein</fullName>
    </submittedName>
</protein>
<sequence length="145" mass="16779">MEKSKEEIEREKVVAKKIWYKRWYVIVFLVLGFIFMVKVMGGNYDSSTTTIPDPQKATRERETISIVFAKDVIRKTLKAPSTAKFVDVQAYELSNEKDVWAVNGYVDSQNSFGAMIRSQWEVQLDYRDGKNGTVKSIFFDGEKML</sequence>
<feature type="transmembrane region" description="Helical" evidence="1">
    <location>
        <begin position="21"/>
        <end position="41"/>
    </location>
</feature>
<proteinExistence type="predicted"/>
<keyword evidence="1" id="KW-0812">Transmembrane</keyword>
<keyword evidence="1" id="KW-1133">Transmembrane helix</keyword>
<evidence type="ECO:0000313" key="2">
    <source>
        <dbReference type="EMBL" id="OGJ01826.1"/>
    </source>
</evidence>
<name>A0A1F6Y654_9BACT</name>
<dbReference type="AlphaFoldDB" id="A0A1F6Y654"/>
<keyword evidence="1" id="KW-0472">Membrane</keyword>
<accession>A0A1F6Y654</accession>
<dbReference type="Proteomes" id="UP000177693">
    <property type="component" value="Unassembled WGS sequence"/>
</dbReference>
<organism evidence="2 3">
    <name type="scientific">Candidatus Nomurabacteria bacterium RIFCSPLOWO2_02_FULL_40_67</name>
    <dbReference type="NCBI Taxonomy" id="1801787"/>
    <lineage>
        <taxon>Bacteria</taxon>
        <taxon>Candidatus Nomuraibacteriota</taxon>
    </lineage>
</organism>
<gene>
    <name evidence="2" type="ORF">A3I23_03515</name>
</gene>
<comment type="caution">
    <text evidence="2">The sequence shown here is derived from an EMBL/GenBank/DDBJ whole genome shotgun (WGS) entry which is preliminary data.</text>
</comment>
<evidence type="ECO:0000313" key="3">
    <source>
        <dbReference type="Proteomes" id="UP000177693"/>
    </source>
</evidence>
<evidence type="ECO:0000256" key="1">
    <source>
        <dbReference type="SAM" id="Phobius"/>
    </source>
</evidence>
<reference evidence="2 3" key="1">
    <citation type="journal article" date="2016" name="Nat. Commun.">
        <title>Thousands of microbial genomes shed light on interconnected biogeochemical processes in an aquifer system.</title>
        <authorList>
            <person name="Anantharaman K."/>
            <person name="Brown C.T."/>
            <person name="Hug L.A."/>
            <person name="Sharon I."/>
            <person name="Castelle C.J."/>
            <person name="Probst A.J."/>
            <person name="Thomas B.C."/>
            <person name="Singh A."/>
            <person name="Wilkins M.J."/>
            <person name="Karaoz U."/>
            <person name="Brodie E.L."/>
            <person name="Williams K.H."/>
            <person name="Hubbard S.S."/>
            <person name="Banfield J.F."/>
        </authorList>
    </citation>
    <scope>NUCLEOTIDE SEQUENCE [LARGE SCALE GENOMIC DNA]</scope>
</reference>